<organism evidence="2 3">
    <name type="scientific">Chthoniobacter flavus Ellin428</name>
    <dbReference type="NCBI Taxonomy" id="497964"/>
    <lineage>
        <taxon>Bacteria</taxon>
        <taxon>Pseudomonadati</taxon>
        <taxon>Verrucomicrobiota</taxon>
        <taxon>Spartobacteria</taxon>
        <taxon>Chthoniobacterales</taxon>
        <taxon>Chthoniobacteraceae</taxon>
        <taxon>Chthoniobacter</taxon>
    </lineage>
</organism>
<reference evidence="2 3" key="1">
    <citation type="journal article" date="2011" name="J. Bacteriol.">
        <title>Genome sequence of Chthoniobacter flavus Ellin428, an aerobic heterotrophic soil bacterium.</title>
        <authorList>
            <person name="Kant R."/>
            <person name="van Passel M.W."/>
            <person name="Palva A."/>
            <person name="Lucas S."/>
            <person name="Lapidus A."/>
            <person name="Glavina Del Rio T."/>
            <person name="Dalin E."/>
            <person name="Tice H."/>
            <person name="Bruce D."/>
            <person name="Goodwin L."/>
            <person name="Pitluck S."/>
            <person name="Larimer F.W."/>
            <person name="Land M.L."/>
            <person name="Hauser L."/>
            <person name="Sangwan P."/>
            <person name="de Vos W.M."/>
            <person name="Janssen P.H."/>
            <person name="Smidt H."/>
        </authorList>
    </citation>
    <scope>NUCLEOTIDE SEQUENCE [LARGE SCALE GENOMIC DNA]</scope>
    <source>
        <strain evidence="2 3">Ellin428</strain>
    </source>
</reference>
<evidence type="ECO:0000313" key="3">
    <source>
        <dbReference type="Proteomes" id="UP000005824"/>
    </source>
</evidence>
<name>B4DBX2_9BACT</name>
<dbReference type="InParanoid" id="B4DBX2"/>
<sequence>MKALNVIACLVTAVGMFTSLRWQGHPHYAVVMGVFWILMAASVLTAPRKRTKPENVPDDEK</sequence>
<comment type="caution">
    <text evidence="2">The sequence shown here is derived from an EMBL/GenBank/DDBJ whole genome shotgun (WGS) entry which is preliminary data.</text>
</comment>
<proteinExistence type="predicted"/>
<dbReference type="EMBL" id="ABVL01000042">
    <property type="protein sequence ID" value="EDY16019.1"/>
    <property type="molecule type" value="Genomic_DNA"/>
</dbReference>
<keyword evidence="1" id="KW-1133">Transmembrane helix</keyword>
<gene>
    <name evidence="2" type="ORF">CfE428DRAFT_6413</name>
</gene>
<keyword evidence="3" id="KW-1185">Reference proteome</keyword>
<dbReference type="Proteomes" id="UP000005824">
    <property type="component" value="Unassembled WGS sequence"/>
</dbReference>
<keyword evidence="1" id="KW-0472">Membrane</keyword>
<feature type="transmembrane region" description="Helical" evidence="1">
    <location>
        <begin position="25"/>
        <end position="44"/>
    </location>
</feature>
<dbReference type="AlphaFoldDB" id="B4DBX2"/>
<evidence type="ECO:0000313" key="2">
    <source>
        <dbReference type="EMBL" id="EDY16019.1"/>
    </source>
</evidence>
<protein>
    <submittedName>
        <fullName evidence="2">Uncharacterized protein</fullName>
    </submittedName>
</protein>
<dbReference type="RefSeq" id="WP_006983730.1">
    <property type="nucleotide sequence ID" value="NZ_ABVL01000042.1"/>
</dbReference>
<keyword evidence="1" id="KW-0812">Transmembrane</keyword>
<accession>B4DBX2</accession>
<evidence type="ECO:0000256" key="1">
    <source>
        <dbReference type="SAM" id="Phobius"/>
    </source>
</evidence>